<dbReference type="EMBL" id="FNZR01000001">
    <property type="protein sequence ID" value="SEK23122.1"/>
    <property type="molecule type" value="Genomic_DNA"/>
</dbReference>
<name>A0A1H7FFC5_9SPHI</name>
<reference evidence="2" key="1">
    <citation type="submission" date="2016-10" db="EMBL/GenBank/DDBJ databases">
        <authorList>
            <person name="Varghese N."/>
            <person name="Submissions S."/>
        </authorList>
    </citation>
    <scope>NUCLEOTIDE SEQUENCE [LARGE SCALE GENOMIC DNA]</scope>
    <source>
        <strain evidence="2">Jip14</strain>
    </source>
</reference>
<evidence type="ECO:0000313" key="2">
    <source>
        <dbReference type="Proteomes" id="UP000198916"/>
    </source>
</evidence>
<dbReference type="STRING" id="332977.SAMN05421740_101287"/>
<gene>
    <name evidence="1" type="ORF">SAMN05421740_101287</name>
</gene>
<accession>A0A1H7FFC5</accession>
<keyword evidence="2" id="KW-1185">Reference proteome</keyword>
<dbReference type="AlphaFoldDB" id="A0A1H7FFC5"/>
<proteinExistence type="predicted"/>
<sequence length="141" mass="16439">MVGSLLTAYPLKFIKMKALEKLTDMDKAKLLHDLFPNEIKPLLDYISRYCEDLKFNPDKHSKGWSNRAIMTFEYWQGLGEQVEETITLHYMGLLKFSGTFSAELFYGIKGAFVIQCLLRWARTECKNKKFKLAIALLYLEN</sequence>
<organism evidence="1 2">
    <name type="scientific">Parapedobacter koreensis</name>
    <dbReference type="NCBI Taxonomy" id="332977"/>
    <lineage>
        <taxon>Bacteria</taxon>
        <taxon>Pseudomonadati</taxon>
        <taxon>Bacteroidota</taxon>
        <taxon>Sphingobacteriia</taxon>
        <taxon>Sphingobacteriales</taxon>
        <taxon>Sphingobacteriaceae</taxon>
        <taxon>Parapedobacter</taxon>
    </lineage>
</organism>
<dbReference type="Proteomes" id="UP000198916">
    <property type="component" value="Unassembled WGS sequence"/>
</dbReference>
<evidence type="ECO:0000313" key="1">
    <source>
        <dbReference type="EMBL" id="SEK23122.1"/>
    </source>
</evidence>
<protein>
    <submittedName>
        <fullName evidence="1">Uncharacterized protein</fullName>
    </submittedName>
</protein>